<proteinExistence type="inferred from homology"/>
<feature type="domain" description="AMP-dependent synthetase/ligase" evidence="4">
    <location>
        <begin position="43"/>
        <end position="417"/>
    </location>
</feature>
<dbReference type="GO" id="GO:0005777">
    <property type="term" value="C:peroxisome"/>
    <property type="evidence" value="ECO:0007669"/>
    <property type="project" value="UniProtKB-SubCell"/>
</dbReference>
<dbReference type="InterPro" id="IPR000873">
    <property type="entry name" value="AMP-dep_synth/lig_dom"/>
</dbReference>
<dbReference type="Pfam" id="PF00501">
    <property type="entry name" value="AMP-binding"/>
    <property type="match status" value="1"/>
</dbReference>
<dbReference type="eggNOG" id="KOG1176">
    <property type="taxonomic scope" value="Eukaryota"/>
</dbReference>
<dbReference type="WBParaSite" id="BXY_0580700.1">
    <property type="protein sequence ID" value="BXY_0580700.1"/>
    <property type="gene ID" value="BXY_0580700"/>
</dbReference>
<dbReference type="FunFam" id="3.30.300.30:FF:000007">
    <property type="entry name" value="4-coumarate--CoA ligase 2"/>
    <property type="match status" value="1"/>
</dbReference>
<dbReference type="Proteomes" id="UP000095284">
    <property type="component" value="Unplaced"/>
</dbReference>
<comment type="subcellular location">
    <subcellularLocation>
        <location evidence="1">Peroxisome</location>
    </subcellularLocation>
</comment>
<reference evidence="7" key="1">
    <citation type="submission" date="2016-11" db="UniProtKB">
        <authorList>
            <consortium name="WormBaseParasite"/>
        </authorList>
    </citation>
    <scope>IDENTIFICATION</scope>
</reference>
<dbReference type="SUPFAM" id="SSF56801">
    <property type="entry name" value="Acetyl-CoA synthetase-like"/>
    <property type="match status" value="1"/>
</dbReference>
<dbReference type="InterPro" id="IPR045851">
    <property type="entry name" value="AMP-bd_C_sf"/>
</dbReference>
<dbReference type="PROSITE" id="PS00455">
    <property type="entry name" value="AMP_BINDING"/>
    <property type="match status" value="1"/>
</dbReference>
<dbReference type="PANTHER" id="PTHR24096:SF422">
    <property type="entry name" value="BCDNA.GH02901"/>
    <property type="match status" value="1"/>
</dbReference>
<comment type="similarity">
    <text evidence="2">Belongs to the ATP-dependent AMP-binding enzyme family.</text>
</comment>
<dbReference type="AlphaFoldDB" id="A0A1I7RYJ0"/>
<evidence type="ECO:0000256" key="1">
    <source>
        <dbReference type="ARBA" id="ARBA00004275"/>
    </source>
</evidence>
<dbReference type="InterPro" id="IPR025110">
    <property type="entry name" value="AMP-bd_C"/>
</dbReference>
<protein>
    <submittedName>
        <fullName evidence="7">4-coumarate--CoA ligase 1-like</fullName>
    </submittedName>
</protein>
<feature type="domain" description="AMP-binding enzyme C-terminal" evidence="5">
    <location>
        <begin position="468"/>
        <end position="542"/>
    </location>
</feature>
<evidence type="ECO:0000259" key="4">
    <source>
        <dbReference type="Pfam" id="PF00501"/>
    </source>
</evidence>
<evidence type="ECO:0000256" key="3">
    <source>
        <dbReference type="ARBA" id="ARBA00023140"/>
    </source>
</evidence>
<keyword evidence="3" id="KW-0576">Peroxisome</keyword>
<accession>A0A1I7RYJ0</accession>
<sequence>MKLKGTGTGRYDQQLKMPSNSRLGNFEVPDLSFNEYFIGHLLEKVKQYPNRKAYISAENPSDFVTFEQLYNNIKIIETYLFSIGFKKGDVVMIASQNCWQYIAIFGAVVSRGGALSGANSDFTAYEHNRQIKDCGAKLVFCSSDTLSKILEATKGLNVKVALIDDNPKVKLPAGVVRFSDIIKTKPKKLPVPKIDKEKDLVLIPYSSGTTGDPKGVMISHKNIVSMLEAIDRYYDRNLMGSLGIEMEKETICLIMPMFHVYGCCVCANAVIRGTTTVLMKKFDFELLCKTIQEHKVKVQFLVPMIVLLLVHHPAVSKYDLSTLRVIQSGAAPLGADICELAAKKYPHLQVLGQGYGMTEATVGTHFLANSKTNFAQTGLLAPNMQMKIIDPETGAEVPPGKEGEVCVRGPNVMVGYLHKPEATNNTIIEGWLHTGDIGYEDKDGLLYIVDRLKELIKVNGFQVPPAQLEGLLTSHPAIADAAVIGIPDQRAGELPKAYVVRKSDSLTEEDVKKFVADKTVHYKHLRGGVEFVKEIPRSPSGKILRKDLRALEKKRAQAKL</sequence>
<evidence type="ECO:0000259" key="5">
    <source>
        <dbReference type="Pfam" id="PF13193"/>
    </source>
</evidence>
<dbReference type="Gene3D" id="3.40.50.12780">
    <property type="entry name" value="N-terminal domain of ligase-like"/>
    <property type="match status" value="1"/>
</dbReference>
<dbReference type="InterPro" id="IPR042099">
    <property type="entry name" value="ANL_N_sf"/>
</dbReference>
<dbReference type="Pfam" id="PF13193">
    <property type="entry name" value="AMP-binding_C"/>
    <property type="match status" value="1"/>
</dbReference>
<evidence type="ECO:0000256" key="2">
    <source>
        <dbReference type="ARBA" id="ARBA00006432"/>
    </source>
</evidence>
<evidence type="ECO:0000313" key="7">
    <source>
        <dbReference type="WBParaSite" id="BXY_0580700.1"/>
    </source>
</evidence>
<dbReference type="PANTHER" id="PTHR24096">
    <property type="entry name" value="LONG-CHAIN-FATTY-ACID--COA LIGASE"/>
    <property type="match status" value="1"/>
</dbReference>
<dbReference type="InterPro" id="IPR020845">
    <property type="entry name" value="AMP-binding_CS"/>
</dbReference>
<dbReference type="Gene3D" id="3.30.300.30">
    <property type="match status" value="1"/>
</dbReference>
<evidence type="ECO:0000313" key="6">
    <source>
        <dbReference type="Proteomes" id="UP000095284"/>
    </source>
</evidence>
<organism evidence="6 7">
    <name type="scientific">Bursaphelenchus xylophilus</name>
    <name type="common">Pinewood nematode worm</name>
    <name type="synonym">Aphelenchoides xylophilus</name>
    <dbReference type="NCBI Taxonomy" id="6326"/>
    <lineage>
        <taxon>Eukaryota</taxon>
        <taxon>Metazoa</taxon>
        <taxon>Ecdysozoa</taxon>
        <taxon>Nematoda</taxon>
        <taxon>Chromadorea</taxon>
        <taxon>Rhabditida</taxon>
        <taxon>Tylenchina</taxon>
        <taxon>Tylenchomorpha</taxon>
        <taxon>Aphelenchoidea</taxon>
        <taxon>Aphelenchoididae</taxon>
        <taxon>Bursaphelenchus</taxon>
    </lineage>
</organism>
<dbReference type="GO" id="GO:0016405">
    <property type="term" value="F:CoA-ligase activity"/>
    <property type="evidence" value="ECO:0007669"/>
    <property type="project" value="TreeGrafter"/>
</dbReference>
<name>A0A1I7RYJ0_BURXY</name>